<evidence type="ECO:0000313" key="7">
    <source>
        <dbReference type="Proteomes" id="UP001596028"/>
    </source>
</evidence>
<dbReference type="Proteomes" id="UP001596028">
    <property type="component" value="Unassembled WGS sequence"/>
</dbReference>
<accession>A0ABV9F9V1</accession>
<dbReference type="InterPro" id="IPR054472">
    <property type="entry name" value="WHD"/>
</dbReference>
<comment type="similarity">
    <text evidence="1">Belongs to the AAA ATPase family.</text>
</comment>
<dbReference type="SMART" id="SM00382">
    <property type="entry name" value="AAA"/>
    <property type="match status" value="1"/>
</dbReference>
<keyword evidence="2" id="KW-0547">Nucleotide-binding</keyword>
<evidence type="ECO:0000256" key="2">
    <source>
        <dbReference type="ARBA" id="ARBA00022741"/>
    </source>
</evidence>
<dbReference type="PANTHER" id="PTHR23073">
    <property type="entry name" value="26S PROTEASOME REGULATORY SUBUNIT"/>
    <property type="match status" value="1"/>
</dbReference>
<comment type="caution">
    <text evidence="6">The sequence shown here is derived from an EMBL/GenBank/DDBJ whole genome shotgun (WGS) entry which is preliminary data.</text>
</comment>
<keyword evidence="7" id="KW-1185">Reference proteome</keyword>
<dbReference type="EMBL" id="JBHSEP010000006">
    <property type="protein sequence ID" value="MFC4598728.1"/>
    <property type="molecule type" value="Genomic_DNA"/>
</dbReference>
<dbReference type="Pfam" id="PF22977">
    <property type="entry name" value="WHD"/>
    <property type="match status" value="1"/>
</dbReference>
<dbReference type="InterPro" id="IPR003959">
    <property type="entry name" value="ATPase_AAA_core"/>
</dbReference>
<evidence type="ECO:0000259" key="5">
    <source>
        <dbReference type="SMART" id="SM00382"/>
    </source>
</evidence>
<evidence type="ECO:0000256" key="4">
    <source>
        <dbReference type="SAM" id="MobiDB-lite"/>
    </source>
</evidence>
<dbReference type="Pfam" id="PF00004">
    <property type="entry name" value="AAA"/>
    <property type="match status" value="1"/>
</dbReference>
<reference evidence="7" key="1">
    <citation type="journal article" date="2019" name="Int. J. Syst. Evol. Microbiol.">
        <title>The Global Catalogue of Microorganisms (GCM) 10K type strain sequencing project: providing services to taxonomists for standard genome sequencing and annotation.</title>
        <authorList>
            <consortium name="The Broad Institute Genomics Platform"/>
            <consortium name="The Broad Institute Genome Sequencing Center for Infectious Disease"/>
            <person name="Wu L."/>
            <person name="Ma J."/>
        </authorList>
    </citation>
    <scope>NUCLEOTIDE SEQUENCE [LARGE SCALE GENOMIC DNA]</scope>
    <source>
        <strain evidence="7">CCUG 49571</strain>
    </source>
</reference>
<dbReference type="CDD" id="cd19481">
    <property type="entry name" value="RecA-like_protease"/>
    <property type="match status" value="1"/>
</dbReference>
<dbReference type="InterPro" id="IPR027417">
    <property type="entry name" value="P-loop_NTPase"/>
</dbReference>
<dbReference type="RefSeq" id="WP_378095269.1">
    <property type="nucleotide sequence ID" value="NZ_JBHSEP010000006.1"/>
</dbReference>
<evidence type="ECO:0000313" key="6">
    <source>
        <dbReference type="EMBL" id="MFC4598728.1"/>
    </source>
</evidence>
<name>A0ABV9F9V1_9BACL</name>
<feature type="region of interest" description="Disordered" evidence="4">
    <location>
        <begin position="49"/>
        <end position="68"/>
    </location>
</feature>
<organism evidence="6 7">
    <name type="scientific">Cohnella hongkongensis</name>
    <dbReference type="NCBI Taxonomy" id="178337"/>
    <lineage>
        <taxon>Bacteria</taxon>
        <taxon>Bacillati</taxon>
        <taxon>Bacillota</taxon>
        <taxon>Bacilli</taxon>
        <taxon>Bacillales</taxon>
        <taxon>Paenibacillaceae</taxon>
        <taxon>Cohnella</taxon>
    </lineage>
</organism>
<feature type="domain" description="AAA+ ATPase" evidence="5">
    <location>
        <begin position="500"/>
        <end position="632"/>
    </location>
</feature>
<dbReference type="GO" id="GO:0005524">
    <property type="term" value="F:ATP binding"/>
    <property type="evidence" value="ECO:0007669"/>
    <property type="project" value="UniProtKB-KW"/>
</dbReference>
<proteinExistence type="inferred from homology"/>
<dbReference type="InterPro" id="IPR050221">
    <property type="entry name" value="26S_Proteasome_ATPase"/>
</dbReference>
<sequence length="726" mass="82215">MKQADLRAEEAVRMEAAYLDRLAYVEGWLEWLDAGIALLLHRIERSKAEEAAGGGPEDEAGQELSLRRARARSRAEQGTLLGEQENAFLPIPYVGRLFGLSALEQRVLIVCLAVEVDRKYESLFALLQGERSAAYPSRDLAASLAADDEDERRLAVRMLRDDGPLNRYFLRDAVGMRKGDTTLSRLCRLDERIVRFTLDSAVMPEAMKRYMQLVDPAAEPEPLLGRFELQAKLRSWLDRRAGELEGEEAALVVSLWGEVGTGRRTQVAHLGAHFNEALLYVDMDKLPEEDDNGPDALDIVFREAALQQAIPVFCGFLSKTDGEADRRRKTSLLERLTRLPGIVFLISEAPCLPIDRRGVIQLELEVPGLREEERIEAWRTLSRAYEVDDGIDWEALSSRFVFQPGQMAKALAAARASAQWRSEGEGREPIGWSDLIQACYKQLSHNLGAKSKRLSPKRRWPDLVLPEAQIRKLRHASDHIRHKHTVYGQWGFQRKLSYGTGISLLFSGPPGTGKTMAAEVVARELEMEIYKIDLSQIISKYIGETEKNLREIFDEAQSSYAILFFDEADALFGKRSEVKDSHDKNANTEVAFLLQKMEEYRGISILATNYLQNMDEAFMRRINYVIRFPFPDESQRESIWRNIFPPQTPLAPDFNCGFLGRKLLLSGGSIKNVALTAAFLASGNGEAIGMRHVFQAYQYELDKTNRTMTKDELGEYGYYFEEIRGT</sequence>
<gene>
    <name evidence="6" type="ORF">ACFO3S_10820</name>
</gene>
<dbReference type="Gene3D" id="3.40.50.300">
    <property type="entry name" value="P-loop containing nucleotide triphosphate hydrolases"/>
    <property type="match status" value="1"/>
</dbReference>
<protein>
    <submittedName>
        <fullName evidence="6">ATP-binding protein</fullName>
    </submittedName>
</protein>
<evidence type="ECO:0000256" key="1">
    <source>
        <dbReference type="ARBA" id="ARBA00006914"/>
    </source>
</evidence>
<keyword evidence="3 6" id="KW-0067">ATP-binding</keyword>
<evidence type="ECO:0000256" key="3">
    <source>
        <dbReference type="ARBA" id="ARBA00022840"/>
    </source>
</evidence>
<dbReference type="InterPro" id="IPR003593">
    <property type="entry name" value="AAA+_ATPase"/>
</dbReference>
<dbReference type="SUPFAM" id="SSF52540">
    <property type="entry name" value="P-loop containing nucleoside triphosphate hydrolases"/>
    <property type="match status" value="2"/>
</dbReference>